<dbReference type="PATRIC" id="fig|1196324.3.peg.1389"/>
<dbReference type="STRING" id="1196324.A374_06786"/>
<organism evidence="1 2">
    <name type="scientific">Fictibacillus macauensis ZFHKF-1</name>
    <dbReference type="NCBI Taxonomy" id="1196324"/>
    <lineage>
        <taxon>Bacteria</taxon>
        <taxon>Bacillati</taxon>
        <taxon>Bacillota</taxon>
        <taxon>Bacilli</taxon>
        <taxon>Bacillales</taxon>
        <taxon>Fictibacillaceae</taxon>
        <taxon>Fictibacillus</taxon>
    </lineage>
</organism>
<dbReference type="OrthoDB" id="2880700at2"/>
<reference evidence="1 2" key="1">
    <citation type="journal article" date="2012" name="J. Bacteriol.">
        <title>Genome of Bacillus macauensis ZFHKF-1, a Long-Chain-Forming Bacterium.</title>
        <authorList>
            <person name="Cai L."/>
            <person name="Zhang T."/>
        </authorList>
    </citation>
    <scope>NUCLEOTIDE SEQUENCE [LARGE SCALE GENOMIC DNA]</scope>
    <source>
        <strain evidence="1 2">ZFHKF-1</strain>
    </source>
</reference>
<proteinExistence type="predicted"/>
<dbReference type="Proteomes" id="UP000004080">
    <property type="component" value="Unassembled WGS sequence"/>
</dbReference>
<keyword evidence="2" id="KW-1185">Reference proteome</keyword>
<dbReference type="AlphaFoldDB" id="I8UH97"/>
<evidence type="ECO:0008006" key="3">
    <source>
        <dbReference type="Google" id="ProtNLM"/>
    </source>
</evidence>
<comment type="caution">
    <text evidence="1">The sequence shown here is derived from an EMBL/GenBank/DDBJ whole genome shotgun (WGS) entry which is preliminary data.</text>
</comment>
<gene>
    <name evidence="1" type="ORF">A374_06786</name>
</gene>
<protein>
    <recommendedName>
        <fullName evidence="3">CdiI immunity protein domain-containing protein</fullName>
    </recommendedName>
</protein>
<dbReference type="RefSeq" id="WP_007201454.1">
    <property type="nucleotide sequence ID" value="NZ_AKKV01000022.1"/>
</dbReference>
<evidence type="ECO:0000313" key="1">
    <source>
        <dbReference type="EMBL" id="EIT86285.1"/>
    </source>
</evidence>
<name>I8UH97_9BACL</name>
<accession>I8UH97</accession>
<evidence type="ECO:0000313" key="2">
    <source>
        <dbReference type="Proteomes" id="UP000004080"/>
    </source>
</evidence>
<sequence>METVFPYFLEAYCFQSLETEELPEAIASFKEGETLAMQEQLISELQQLLQNHKLSHAQQLIETYGSRSFSLQHTQQWLTYLLTAFQS</sequence>
<dbReference type="EMBL" id="AKKV01000022">
    <property type="protein sequence ID" value="EIT86285.1"/>
    <property type="molecule type" value="Genomic_DNA"/>
</dbReference>